<dbReference type="PROSITE" id="PS00448">
    <property type="entry name" value="CLOS_CELLULOSOME_RPT"/>
    <property type="match status" value="1"/>
</dbReference>
<evidence type="ECO:0000313" key="3">
    <source>
        <dbReference type="EMBL" id="NOV00625.1"/>
    </source>
</evidence>
<dbReference type="SUPFAM" id="SSF49384">
    <property type="entry name" value="Carbohydrate-binding domain"/>
    <property type="match status" value="1"/>
</dbReference>
<dbReference type="InterPro" id="IPR036439">
    <property type="entry name" value="Dockerin_dom_sf"/>
</dbReference>
<dbReference type="Pfam" id="PF13229">
    <property type="entry name" value="Beta_helix"/>
    <property type="match status" value="1"/>
</dbReference>
<feature type="domain" description="Dockerin" evidence="2">
    <location>
        <begin position="1172"/>
        <end position="1234"/>
    </location>
</feature>
<dbReference type="Pfam" id="PF00404">
    <property type="entry name" value="Dockerin_1"/>
    <property type="match status" value="1"/>
</dbReference>
<evidence type="ECO:0000256" key="1">
    <source>
        <dbReference type="ARBA" id="ARBA00016512"/>
    </source>
</evidence>
<dbReference type="EMBL" id="WHNZ01000022">
    <property type="protein sequence ID" value="NOV00625.1"/>
    <property type="molecule type" value="Genomic_DNA"/>
</dbReference>
<dbReference type="InterPro" id="IPR039448">
    <property type="entry name" value="Beta_helix"/>
</dbReference>
<dbReference type="CDD" id="cd14256">
    <property type="entry name" value="Dockerin_I"/>
    <property type="match status" value="1"/>
</dbReference>
<dbReference type="PROSITE" id="PS51766">
    <property type="entry name" value="DOCKERIN"/>
    <property type="match status" value="1"/>
</dbReference>
<dbReference type="Gene3D" id="2.60.40.680">
    <property type="match status" value="1"/>
</dbReference>
<dbReference type="InterPro" id="IPR003343">
    <property type="entry name" value="Big_2"/>
</dbReference>
<dbReference type="InterPro" id="IPR002102">
    <property type="entry name" value="Cohesin_dom"/>
</dbReference>
<comment type="caution">
    <text evidence="3">The sequence shown here is derived from an EMBL/GenBank/DDBJ whole genome shotgun (WGS) entry which is preliminary data.</text>
</comment>
<dbReference type="InterPro" id="IPR012334">
    <property type="entry name" value="Pectin_lyas_fold"/>
</dbReference>
<evidence type="ECO:0000313" key="4">
    <source>
        <dbReference type="Proteomes" id="UP000618579"/>
    </source>
</evidence>
<keyword evidence="4" id="KW-1185">Reference proteome</keyword>
<dbReference type="InterPro" id="IPR016134">
    <property type="entry name" value="Dockerin_dom"/>
</dbReference>
<protein>
    <recommendedName>
        <fullName evidence="1">Probable pectate lyase C</fullName>
    </recommendedName>
</protein>
<sequence length="1234" mass="132273">MKKSQTYKVTAWSIMLTLLITLIFPAISPIKAQAATSGNTYYVSSLMGDDNNDGLSQANPWKTLEKVGAAVFGPGDKILFKAGDVWNGSLKLRNLSGTVQAPIVFDKYGSDDPNVRPIINGNGTTTKEVFSLYTYYSGVTDKTQSATIDVLDGSYLEINNFEVTNYSATVVSQRGGIVVKTSATNQTEWLNNAQKGIVIKNNYIHDVNGNPKGHKMGSGGILLLGNISDVLVENNKVINVDIEGIRNAGLYKEGDISANFPKVLNNVQFKNNYIEKVQGDGIVLSNVGANGRLEYNTVVEHSYKNVGNVNYAGLWVIAVKDTIIQYNEVYGGKYGYNDGQAFDIDMFSEGTLYQYNYSHDNRGGLILFMGGSTNSVVRYNVSVNDGNGAYILHYLPTTANDAPLIHNNTIFTDSQISTRIFSDTGKYAKLYNNVFMAKGTMTMGSNSFTGGAIKNNDFYPGSDIKGQSFAGVSFENNLFTSPKFSRPGEEPKNLITGMNTFNAAALDGYKLMSDSPLIDAGMDVSSLTPAVWEKASKDFFNNTLSGKVDIGAHVYSNDQPDTVKPEIMPTSISVDPSDVHLYLQHSGAALSAKVLPEDAWFKGTKWSSSNPSVASVDASGNISANSAGTAVITAESVVNPNVKASSQVTVSPAAAIKQYMVTSDDATLSDSKKSVQLNVRGQMEDGGTADNPPYYKMTYLADHPDAKIDQLTGKLEFTGDLTKVNDISVSAEVQEYKDLIYSESFENGWGDFVTEQNPPTNGSGGKISNKIAYHGNNSALYDNPPAVEKVFAPNQNGVVTMMLYDDGSKNGATRVIAHVGNQRTTLLAALGVFYDGGSVGNLDNYSVRASSSSSAWEKTNVPRTVGWHELKWDYTSGTDLKMYIDNQLVKTTTAIKNFDRIVLGFIWDKANGRTFGFDNIKYAASDAKITYPAQALKIRVAHPETAVRGIQIDKQEVSIDQGQTAELTATVSPENASNKNVAWSSSDPNVARLEIMNDRVVVTGMQPGQATVTVTTIDGGFTAAATVTVRPVAPTGPVTTLTGASSVQAGEQFSLNYGLNNVVKGAYAQDVHIAYDATVMEFVSAKSAKEGISLLKAVEGPAGTIRLIMASQGEGNAVIGDAGLIELTFKAKKVARTTEGTVAVTSALLGDSQGNETQAAVSSHSMEITAEIPGIPGDINNDGKVTIGDLAMVAANYGKDTTSPDWEQVKKADVNNDGKIDLLDLAAIARKILE</sequence>
<accession>A0ABX1ZKK3</accession>
<dbReference type="InterPro" id="IPR008964">
    <property type="entry name" value="Invasin/intimin_cell_adhesion"/>
</dbReference>
<dbReference type="InterPro" id="IPR008965">
    <property type="entry name" value="CBM2/CBM3_carb-bd_dom_sf"/>
</dbReference>
<dbReference type="Pfam" id="PF00963">
    <property type="entry name" value="Cohesin"/>
    <property type="match status" value="1"/>
</dbReference>
<proteinExistence type="predicted"/>
<organism evidence="3 4">
    <name type="scientific">Paenibacillus planticolens</name>
    <dbReference type="NCBI Taxonomy" id="2654976"/>
    <lineage>
        <taxon>Bacteria</taxon>
        <taxon>Bacillati</taxon>
        <taxon>Bacillota</taxon>
        <taxon>Bacilli</taxon>
        <taxon>Bacillales</taxon>
        <taxon>Paenibacillaceae</taxon>
        <taxon>Paenibacillus</taxon>
    </lineage>
</organism>
<dbReference type="SMART" id="SM00710">
    <property type="entry name" value="PbH1"/>
    <property type="match status" value="8"/>
</dbReference>
<dbReference type="InterPro" id="IPR006626">
    <property type="entry name" value="PbH1"/>
</dbReference>
<dbReference type="InterPro" id="IPR002105">
    <property type="entry name" value="Dockerin_1_rpt"/>
</dbReference>
<dbReference type="Gene3D" id="2.160.20.10">
    <property type="entry name" value="Single-stranded right-handed beta-helix, Pectin lyase-like"/>
    <property type="match status" value="1"/>
</dbReference>
<dbReference type="Pfam" id="PF02368">
    <property type="entry name" value="Big_2"/>
    <property type="match status" value="2"/>
</dbReference>
<name>A0ABX1ZKK3_9BACL</name>
<dbReference type="PROSITE" id="PS00018">
    <property type="entry name" value="EF_HAND_1"/>
    <property type="match status" value="2"/>
</dbReference>
<dbReference type="Gene3D" id="1.10.1330.10">
    <property type="entry name" value="Dockerin domain"/>
    <property type="match status" value="1"/>
</dbReference>
<dbReference type="RefSeq" id="WP_171683459.1">
    <property type="nucleotide sequence ID" value="NZ_WHNZ01000022.1"/>
</dbReference>
<dbReference type="CDD" id="cd08547">
    <property type="entry name" value="Type_II_cohesin"/>
    <property type="match status" value="1"/>
</dbReference>
<dbReference type="SUPFAM" id="SSF63446">
    <property type="entry name" value="Type I dockerin domain"/>
    <property type="match status" value="1"/>
</dbReference>
<gene>
    <name evidence="3" type="ORF">GC097_11415</name>
</gene>
<dbReference type="Proteomes" id="UP000618579">
    <property type="component" value="Unassembled WGS sequence"/>
</dbReference>
<evidence type="ECO:0000259" key="2">
    <source>
        <dbReference type="PROSITE" id="PS51766"/>
    </source>
</evidence>
<dbReference type="Gene3D" id="2.60.40.1080">
    <property type="match status" value="2"/>
</dbReference>
<dbReference type="InterPro" id="IPR011050">
    <property type="entry name" value="Pectin_lyase_fold/virulence"/>
</dbReference>
<dbReference type="SMART" id="SM00635">
    <property type="entry name" value="BID_2"/>
    <property type="match status" value="2"/>
</dbReference>
<dbReference type="InterPro" id="IPR018247">
    <property type="entry name" value="EF_Hand_1_Ca_BS"/>
</dbReference>
<dbReference type="SUPFAM" id="SSF49373">
    <property type="entry name" value="Invasin/intimin cell-adhesion fragments"/>
    <property type="match status" value="2"/>
</dbReference>
<reference evidence="3 4" key="1">
    <citation type="submission" date="2019-10" db="EMBL/GenBank/DDBJ databases">
        <title>Description of Paenibacillus pedi sp. nov.</title>
        <authorList>
            <person name="Carlier A."/>
            <person name="Qi S."/>
        </authorList>
    </citation>
    <scope>NUCLEOTIDE SEQUENCE [LARGE SCALE GENOMIC DNA]</scope>
    <source>
        <strain evidence="3 4">LMG 31457</strain>
    </source>
</reference>
<dbReference type="SUPFAM" id="SSF51126">
    <property type="entry name" value="Pectin lyase-like"/>
    <property type="match status" value="2"/>
</dbReference>